<proteinExistence type="predicted"/>
<evidence type="ECO:0000313" key="2">
    <source>
        <dbReference type="Proteomes" id="UP000886501"/>
    </source>
</evidence>
<gene>
    <name evidence="1" type="ORF">BDM02DRAFT_3102999</name>
</gene>
<reference evidence="1" key="1">
    <citation type="submission" date="2019-10" db="EMBL/GenBank/DDBJ databases">
        <authorList>
            <consortium name="DOE Joint Genome Institute"/>
            <person name="Kuo A."/>
            <person name="Miyauchi S."/>
            <person name="Kiss E."/>
            <person name="Drula E."/>
            <person name="Kohler A."/>
            <person name="Sanchez-Garcia M."/>
            <person name="Andreopoulos B."/>
            <person name="Barry K.W."/>
            <person name="Bonito G."/>
            <person name="Buee M."/>
            <person name="Carver A."/>
            <person name="Chen C."/>
            <person name="Cichocki N."/>
            <person name="Clum A."/>
            <person name="Culley D."/>
            <person name="Crous P.W."/>
            <person name="Fauchery L."/>
            <person name="Girlanda M."/>
            <person name="Hayes R."/>
            <person name="Keri Z."/>
            <person name="Labutti K."/>
            <person name="Lipzen A."/>
            <person name="Lombard V."/>
            <person name="Magnuson J."/>
            <person name="Maillard F."/>
            <person name="Morin E."/>
            <person name="Murat C."/>
            <person name="Nolan M."/>
            <person name="Ohm R."/>
            <person name="Pangilinan J."/>
            <person name="Pereira M."/>
            <person name="Perotto S."/>
            <person name="Peter M."/>
            <person name="Riley R."/>
            <person name="Sitrit Y."/>
            <person name="Stielow B."/>
            <person name="Szollosi G."/>
            <person name="Zifcakova L."/>
            <person name="Stursova M."/>
            <person name="Spatafora J.W."/>
            <person name="Tedersoo L."/>
            <person name="Vaario L.-M."/>
            <person name="Yamada A."/>
            <person name="Yan M."/>
            <person name="Wang P."/>
            <person name="Xu J."/>
            <person name="Bruns T."/>
            <person name="Baldrian P."/>
            <person name="Vilgalys R."/>
            <person name="Henrissat B."/>
            <person name="Grigoriev I.V."/>
            <person name="Hibbett D."/>
            <person name="Nagy L.G."/>
            <person name="Martin F.M."/>
        </authorList>
    </citation>
    <scope>NUCLEOTIDE SEQUENCE</scope>
    <source>
        <strain evidence="1">P2</strain>
    </source>
</reference>
<evidence type="ECO:0000313" key="1">
    <source>
        <dbReference type="EMBL" id="KAF9644405.1"/>
    </source>
</evidence>
<comment type="caution">
    <text evidence="1">The sequence shown here is derived from an EMBL/GenBank/DDBJ whole genome shotgun (WGS) entry which is preliminary data.</text>
</comment>
<organism evidence="1 2">
    <name type="scientific">Thelephora ganbajun</name>
    <name type="common">Ganba fungus</name>
    <dbReference type="NCBI Taxonomy" id="370292"/>
    <lineage>
        <taxon>Eukaryota</taxon>
        <taxon>Fungi</taxon>
        <taxon>Dikarya</taxon>
        <taxon>Basidiomycota</taxon>
        <taxon>Agaricomycotina</taxon>
        <taxon>Agaricomycetes</taxon>
        <taxon>Thelephorales</taxon>
        <taxon>Thelephoraceae</taxon>
        <taxon>Thelephora</taxon>
    </lineage>
</organism>
<dbReference type="Proteomes" id="UP000886501">
    <property type="component" value="Unassembled WGS sequence"/>
</dbReference>
<accession>A0ACB6Z3S2</accession>
<dbReference type="EMBL" id="MU118141">
    <property type="protein sequence ID" value="KAF9644405.1"/>
    <property type="molecule type" value="Genomic_DNA"/>
</dbReference>
<reference evidence="1" key="2">
    <citation type="journal article" date="2020" name="Nat. Commun.">
        <title>Large-scale genome sequencing of mycorrhizal fungi provides insights into the early evolution of symbiotic traits.</title>
        <authorList>
            <person name="Miyauchi S."/>
            <person name="Kiss E."/>
            <person name="Kuo A."/>
            <person name="Drula E."/>
            <person name="Kohler A."/>
            <person name="Sanchez-Garcia M."/>
            <person name="Morin E."/>
            <person name="Andreopoulos B."/>
            <person name="Barry K.W."/>
            <person name="Bonito G."/>
            <person name="Buee M."/>
            <person name="Carver A."/>
            <person name="Chen C."/>
            <person name="Cichocki N."/>
            <person name="Clum A."/>
            <person name="Culley D."/>
            <person name="Crous P.W."/>
            <person name="Fauchery L."/>
            <person name="Girlanda M."/>
            <person name="Hayes R.D."/>
            <person name="Keri Z."/>
            <person name="LaButti K."/>
            <person name="Lipzen A."/>
            <person name="Lombard V."/>
            <person name="Magnuson J."/>
            <person name="Maillard F."/>
            <person name="Murat C."/>
            <person name="Nolan M."/>
            <person name="Ohm R.A."/>
            <person name="Pangilinan J."/>
            <person name="Pereira M.F."/>
            <person name="Perotto S."/>
            <person name="Peter M."/>
            <person name="Pfister S."/>
            <person name="Riley R."/>
            <person name="Sitrit Y."/>
            <person name="Stielow J.B."/>
            <person name="Szollosi G."/>
            <person name="Zifcakova L."/>
            <person name="Stursova M."/>
            <person name="Spatafora J.W."/>
            <person name="Tedersoo L."/>
            <person name="Vaario L.M."/>
            <person name="Yamada A."/>
            <person name="Yan M."/>
            <person name="Wang P."/>
            <person name="Xu J."/>
            <person name="Bruns T."/>
            <person name="Baldrian P."/>
            <person name="Vilgalys R."/>
            <person name="Dunand C."/>
            <person name="Henrissat B."/>
            <person name="Grigoriev I.V."/>
            <person name="Hibbett D."/>
            <person name="Nagy L.G."/>
            <person name="Martin F.M."/>
        </authorList>
    </citation>
    <scope>NUCLEOTIDE SEQUENCE</scope>
    <source>
        <strain evidence="1">P2</strain>
    </source>
</reference>
<keyword evidence="2" id="KW-1185">Reference proteome</keyword>
<sequence>MAGANSKKRVAIVGAGAAGMSAAYALSRHPELFDVVLYERSSYTGGMATSSPIDKDKYGADYINDGVQGCSPVFYNTFAILGKLGFSCTEVGMQVSFGHDAEQDFWSNVFPSQVIERFRSDIKKFGKVLKVIKALEPFFALISVTAMLKIFGFSKEFGEVIVYPLVALFFGTGNQTPYVSAAILERVFMDPNMRLFEYSPTSFLASIPEMRAFPKLSSVYDAWRQELERTGNVRISLDTEVTRAKRRGKIELWSRSTKGTANDQSVIGPSQETSDEFDEMIIATDANAALQILGEDASWLEKKILGNVKYLWDVTITHNDLEYMQKYYRTQYSDELRSKSRDDDPQAQEQFKKAREDFHPLYYIRSYPSNKRKIEMSFDLTNYQPQFKGIPPRGPENQKAAGNPNSPLSKHVFQTIFLDRDGSKDLWSKGEINPDKIIMDKWWKQQSHRWQHYGGTVPWMMFINGKHHTHFVGAWTVLNMHEIAVVSGFAAAYRLGAKYPFNDDNNCRRLFLLCLALSHGVRMRKADRKGFFA</sequence>
<protein>
    <submittedName>
        <fullName evidence="1">FAD/NAD(P)-binding domain-containing protein</fullName>
    </submittedName>
</protein>
<name>A0ACB6Z3S2_THEGA</name>